<dbReference type="RefSeq" id="WP_235956925.1">
    <property type="nucleotide sequence ID" value="NZ_BLTE01000008.1"/>
</dbReference>
<dbReference type="CDD" id="cd16433">
    <property type="entry name" value="CheB"/>
    <property type="match status" value="1"/>
</dbReference>
<sequence>MRPPEAHRRVEAVVLGGSSGAVEPLKSILSRLPGDCPWPVAVVLHVSPLQESDFAFYIGRGCALEVREAEDKEPALPGRVYFAPPGYHLLVEADRSFSLSVDERVRFARPSLDVLFESAADAYGPGLAGVVLSGAGDDGARGLARVRERGGLAVVQDPAEALHAAMPLAALEAAMPQAVLDVQGIAALLAELAREDHAGARP</sequence>
<dbReference type="GO" id="GO:0005737">
    <property type="term" value="C:cytoplasm"/>
    <property type="evidence" value="ECO:0007669"/>
    <property type="project" value="InterPro"/>
</dbReference>
<dbReference type="Pfam" id="PF01339">
    <property type="entry name" value="CheB_methylest"/>
    <property type="match status" value="1"/>
</dbReference>
<accession>A0A6V8LWM8</accession>
<dbReference type="PANTHER" id="PTHR42872:SF6">
    <property type="entry name" value="PROTEIN-GLUTAMATE METHYLESTERASE_PROTEIN-GLUTAMINE GLUTAMINASE"/>
    <property type="match status" value="1"/>
</dbReference>
<dbReference type="EC" id="3.1.1.61" evidence="2"/>
<gene>
    <name evidence="6" type="primary">cheB_2</name>
    <name evidence="6" type="ORF">NNJEOMEG_02056</name>
</gene>
<evidence type="ECO:0000256" key="1">
    <source>
        <dbReference type="ARBA" id="ARBA00022801"/>
    </source>
</evidence>
<dbReference type="InterPro" id="IPR000673">
    <property type="entry name" value="Sig_transdc_resp-reg_Me-estase"/>
</dbReference>
<keyword evidence="4" id="KW-0145">Chemotaxis</keyword>
<protein>
    <recommendedName>
        <fullName evidence="2">protein-glutamate methylesterase</fullName>
        <ecNumber evidence="2">3.1.1.61</ecNumber>
    </recommendedName>
</protein>
<dbReference type="GO" id="GO:0006935">
    <property type="term" value="P:chemotaxis"/>
    <property type="evidence" value="ECO:0007669"/>
    <property type="project" value="UniProtKB-UniRule"/>
</dbReference>
<dbReference type="PROSITE" id="PS50122">
    <property type="entry name" value="CHEB"/>
    <property type="match status" value="1"/>
</dbReference>
<reference evidence="6 7" key="1">
    <citation type="submission" date="2020-04" db="EMBL/GenBank/DDBJ databases">
        <authorList>
            <consortium name="Desulfovibrio sp. FSS-1 genome sequencing consortium"/>
            <person name="Shimoshige H."/>
            <person name="Kobayashi H."/>
            <person name="Maekawa T."/>
        </authorList>
    </citation>
    <scope>NUCLEOTIDE SEQUENCE [LARGE SCALE GENOMIC DNA]</scope>
    <source>
        <strain evidence="6 7">SIID29052-01</strain>
    </source>
</reference>
<feature type="domain" description="CheB-type methylesterase" evidence="5">
    <location>
        <begin position="6"/>
        <end position="196"/>
    </location>
</feature>
<dbReference type="GO" id="GO:0008984">
    <property type="term" value="F:protein-glutamate methylesterase activity"/>
    <property type="evidence" value="ECO:0007669"/>
    <property type="project" value="UniProtKB-EC"/>
</dbReference>
<evidence type="ECO:0000256" key="4">
    <source>
        <dbReference type="PROSITE-ProRule" id="PRU00050"/>
    </source>
</evidence>
<evidence type="ECO:0000256" key="2">
    <source>
        <dbReference type="ARBA" id="ARBA00039140"/>
    </source>
</evidence>
<dbReference type="EMBL" id="BLTE01000008">
    <property type="protein sequence ID" value="GFK94216.1"/>
    <property type="molecule type" value="Genomic_DNA"/>
</dbReference>
<organism evidence="6 7">
    <name type="scientific">Fundidesulfovibrio magnetotacticus</name>
    <dbReference type="NCBI Taxonomy" id="2730080"/>
    <lineage>
        <taxon>Bacteria</taxon>
        <taxon>Pseudomonadati</taxon>
        <taxon>Thermodesulfobacteriota</taxon>
        <taxon>Desulfovibrionia</taxon>
        <taxon>Desulfovibrionales</taxon>
        <taxon>Desulfovibrionaceae</taxon>
        <taxon>Fundidesulfovibrio</taxon>
    </lineage>
</organism>
<dbReference type="Proteomes" id="UP000494245">
    <property type="component" value="Unassembled WGS sequence"/>
</dbReference>
<evidence type="ECO:0000256" key="3">
    <source>
        <dbReference type="ARBA" id="ARBA00048267"/>
    </source>
</evidence>
<feature type="active site" evidence="4">
    <location>
        <position position="138"/>
    </location>
</feature>
<comment type="catalytic activity">
    <reaction evidence="3">
        <text>[protein]-L-glutamate 5-O-methyl ester + H2O = L-glutamyl-[protein] + methanol + H(+)</text>
        <dbReference type="Rhea" id="RHEA:23236"/>
        <dbReference type="Rhea" id="RHEA-COMP:10208"/>
        <dbReference type="Rhea" id="RHEA-COMP:10311"/>
        <dbReference type="ChEBI" id="CHEBI:15377"/>
        <dbReference type="ChEBI" id="CHEBI:15378"/>
        <dbReference type="ChEBI" id="CHEBI:17790"/>
        <dbReference type="ChEBI" id="CHEBI:29973"/>
        <dbReference type="ChEBI" id="CHEBI:82795"/>
        <dbReference type="EC" id="3.1.1.61"/>
    </reaction>
</comment>
<feature type="active site" evidence="4">
    <location>
        <position position="18"/>
    </location>
</feature>
<keyword evidence="7" id="KW-1185">Reference proteome</keyword>
<dbReference type="GO" id="GO:0000156">
    <property type="term" value="F:phosphorelay response regulator activity"/>
    <property type="evidence" value="ECO:0007669"/>
    <property type="project" value="InterPro"/>
</dbReference>
<evidence type="ECO:0000313" key="6">
    <source>
        <dbReference type="EMBL" id="GFK94216.1"/>
    </source>
</evidence>
<evidence type="ECO:0000313" key="7">
    <source>
        <dbReference type="Proteomes" id="UP000494245"/>
    </source>
</evidence>
<name>A0A6V8LWM8_9BACT</name>
<dbReference type="AlphaFoldDB" id="A0A6V8LWM8"/>
<dbReference type="PANTHER" id="PTHR42872">
    <property type="entry name" value="PROTEIN-GLUTAMATE METHYLESTERASE/PROTEIN-GLUTAMINE GLUTAMINASE"/>
    <property type="match status" value="1"/>
</dbReference>
<dbReference type="InterPro" id="IPR035909">
    <property type="entry name" value="CheB_C"/>
</dbReference>
<comment type="caution">
    <text evidence="6">The sequence shown here is derived from an EMBL/GenBank/DDBJ whole genome shotgun (WGS) entry which is preliminary data.</text>
</comment>
<keyword evidence="1 4" id="KW-0378">Hydrolase</keyword>
<reference evidence="6 7" key="2">
    <citation type="submission" date="2020-05" db="EMBL/GenBank/DDBJ databases">
        <title>Draft genome sequence of Desulfovibrio sp. strainFSS-1.</title>
        <authorList>
            <person name="Shimoshige H."/>
            <person name="Kobayashi H."/>
            <person name="Maekawa T."/>
        </authorList>
    </citation>
    <scope>NUCLEOTIDE SEQUENCE [LARGE SCALE GENOMIC DNA]</scope>
    <source>
        <strain evidence="6 7">SIID29052-01</strain>
    </source>
</reference>
<dbReference type="SUPFAM" id="SSF52738">
    <property type="entry name" value="Methylesterase CheB, C-terminal domain"/>
    <property type="match status" value="1"/>
</dbReference>
<dbReference type="Gene3D" id="3.40.50.180">
    <property type="entry name" value="Methylesterase CheB, C-terminal domain"/>
    <property type="match status" value="1"/>
</dbReference>
<evidence type="ECO:0000259" key="5">
    <source>
        <dbReference type="PROSITE" id="PS50122"/>
    </source>
</evidence>
<feature type="active site" evidence="4">
    <location>
        <position position="45"/>
    </location>
</feature>
<proteinExistence type="predicted"/>